<dbReference type="Gene3D" id="1.10.10.10">
    <property type="entry name" value="Winged helix-like DNA-binding domain superfamily/Winged helix DNA-binding domain"/>
    <property type="match status" value="1"/>
</dbReference>
<dbReference type="Proteomes" id="UP001229773">
    <property type="component" value="Chromosome"/>
</dbReference>
<dbReference type="PANTHER" id="PTHR33202:SF6">
    <property type="entry name" value="ZINC UPTAKE REGULATION PROTEIN"/>
    <property type="match status" value="1"/>
</dbReference>
<keyword evidence="8" id="KW-0408">Iron</keyword>
<evidence type="ECO:0000256" key="5">
    <source>
        <dbReference type="ARBA" id="ARBA00023125"/>
    </source>
</evidence>
<evidence type="ECO:0000256" key="2">
    <source>
        <dbReference type="ARBA" id="ARBA00022491"/>
    </source>
</evidence>
<dbReference type="EMBL" id="CP132375">
    <property type="protein sequence ID" value="WLS99356.1"/>
    <property type="molecule type" value="Genomic_DNA"/>
</dbReference>
<accession>A0A2N9Y5M6</accession>
<dbReference type="Proteomes" id="UP000231094">
    <property type="component" value="Unassembled WGS sequence"/>
</dbReference>
<sequence>MTDKLAWSTRTTEKTRILAQCEAQGVTITQLRAQVLDIVLSMSGVIKAYQVLAHMQQSSHNTIAPPTAYRALDFWTEQGILHKIPAINGYILCRHAQHDCGEQCQPDHIHHSDFVLVCNQCGAVDEQSMSPEWLALRQRVADSGFILNDEHIVLTGMCSQCRTQNENFK</sequence>
<dbReference type="EMBL" id="MEIV01000025">
    <property type="protein sequence ID" value="PIT63821.1"/>
    <property type="molecule type" value="Genomic_DNA"/>
</dbReference>
<proteinExistence type="inferred from homology"/>
<evidence type="ECO:0000313" key="10">
    <source>
        <dbReference type="EMBL" id="WLS99356.1"/>
    </source>
</evidence>
<dbReference type="SUPFAM" id="SSF46785">
    <property type="entry name" value="Winged helix' DNA-binding domain"/>
    <property type="match status" value="1"/>
</dbReference>
<dbReference type="InterPro" id="IPR036390">
    <property type="entry name" value="WH_DNA-bd_sf"/>
</dbReference>
<reference evidence="9 11" key="1">
    <citation type="journal article" date="2017" name="MBio">
        <title>Type VI secretion-mediated competition in the bee gut microbiome.</title>
        <authorList>
            <person name="Steele M.I."/>
            <person name="Kwong W.K."/>
            <person name="Powell J.E."/>
            <person name="Whiteley M."/>
            <person name="Moran N.A."/>
        </authorList>
    </citation>
    <scope>NUCLEOTIDE SEQUENCE [LARGE SCALE GENOMIC DNA]</scope>
    <source>
        <strain evidence="9 11">PEB0171</strain>
    </source>
</reference>
<comment type="cofactor">
    <cofactor evidence="7">
        <name>Zn(2+)</name>
        <dbReference type="ChEBI" id="CHEBI:29105"/>
    </cofactor>
    <text evidence="7">Binds 1 zinc ion per subunit.</text>
</comment>
<dbReference type="AlphaFoldDB" id="A0A2N9Y5M6"/>
<feature type="binding site" evidence="7">
    <location>
        <position position="161"/>
    </location>
    <ligand>
        <name>Zn(2+)</name>
        <dbReference type="ChEBI" id="CHEBI:29105"/>
    </ligand>
</feature>
<dbReference type="InterPro" id="IPR043135">
    <property type="entry name" value="Fur_C"/>
</dbReference>
<evidence type="ECO:0000256" key="8">
    <source>
        <dbReference type="PIRSR" id="PIRSR602481-2"/>
    </source>
</evidence>
<dbReference type="RefSeq" id="WP_025330309.1">
    <property type="nucleotide sequence ID" value="NZ_CP132375.1"/>
</dbReference>
<dbReference type="GO" id="GO:0045892">
    <property type="term" value="P:negative regulation of DNA-templated transcription"/>
    <property type="evidence" value="ECO:0007669"/>
    <property type="project" value="TreeGrafter"/>
</dbReference>
<feature type="binding site" evidence="7">
    <location>
        <position position="158"/>
    </location>
    <ligand>
        <name>Zn(2+)</name>
        <dbReference type="ChEBI" id="CHEBI:29105"/>
    </ligand>
</feature>
<evidence type="ECO:0000256" key="1">
    <source>
        <dbReference type="ARBA" id="ARBA00007957"/>
    </source>
</evidence>
<dbReference type="PANTHER" id="PTHR33202">
    <property type="entry name" value="ZINC UPTAKE REGULATION PROTEIN"/>
    <property type="match status" value="1"/>
</dbReference>
<reference evidence="10 12" key="2">
    <citation type="submission" date="2023-08" db="EMBL/GenBank/DDBJ databases">
        <title>Complete genome sequences of 12 bacterial strains from the honey bee gut, resolved with long-read nanopore sequencing.</title>
        <authorList>
            <person name="Kwong W.K."/>
            <person name="Acheampong S."/>
            <person name="Polat M.F."/>
        </authorList>
    </citation>
    <scope>NUCLEOTIDE SEQUENCE [LARGE SCALE GENOMIC DNA]</scope>
    <source>
        <strain evidence="10">WkB9</strain>
        <strain evidence="12">wkB9</strain>
    </source>
</reference>
<evidence type="ECO:0000256" key="6">
    <source>
        <dbReference type="ARBA" id="ARBA00023163"/>
    </source>
</evidence>
<evidence type="ECO:0000313" key="9">
    <source>
        <dbReference type="EMBL" id="PIT63821.1"/>
    </source>
</evidence>
<evidence type="ECO:0000313" key="11">
    <source>
        <dbReference type="Proteomes" id="UP000231094"/>
    </source>
</evidence>
<gene>
    <name evidence="9" type="ORF">BHC47_03580</name>
    <name evidence="10" type="ORF">RAM05_04995</name>
</gene>
<dbReference type="GO" id="GO:1900376">
    <property type="term" value="P:regulation of secondary metabolite biosynthetic process"/>
    <property type="evidence" value="ECO:0007669"/>
    <property type="project" value="TreeGrafter"/>
</dbReference>
<dbReference type="Gene3D" id="3.30.1490.190">
    <property type="match status" value="1"/>
</dbReference>
<organism evidence="9 11">
    <name type="scientific">Snodgrassella alvi</name>
    <dbReference type="NCBI Taxonomy" id="1196083"/>
    <lineage>
        <taxon>Bacteria</taxon>
        <taxon>Pseudomonadati</taxon>
        <taxon>Pseudomonadota</taxon>
        <taxon>Betaproteobacteria</taxon>
        <taxon>Neisseriales</taxon>
        <taxon>Neisseriaceae</taxon>
        <taxon>Snodgrassella</taxon>
    </lineage>
</organism>
<keyword evidence="7" id="KW-0479">Metal-binding</keyword>
<keyword evidence="5" id="KW-0238">DNA-binding</keyword>
<feature type="binding site" evidence="7">
    <location>
        <position position="118"/>
    </location>
    <ligand>
        <name>Zn(2+)</name>
        <dbReference type="ChEBI" id="CHEBI:29105"/>
    </ligand>
</feature>
<keyword evidence="2" id="KW-0678">Repressor</keyword>
<evidence type="ECO:0000256" key="7">
    <source>
        <dbReference type="PIRSR" id="PIRSR602481-1"/>
    </source>
</evidence>
<keyword evidence="6" id="KW-0804">Transcription</keyword>
<feature type="binding site" evidence="8">
    <location>
        <position position="108"/>
    </location>
    <ligand>
        <name>Fe cation</name>
        <dbReference type="ChEBI" id="CHEBI:24875"/>
    </ligand>
</feature>
<comment type="similarity">
    <text evidence="1">Belongs to the Fur family.</text>
</comment>
<evidence type="ECO:0000256" key="4">
    <source>
        <dbReference type="ARBA" id="ARBA00023015"/>
    </source>
</evidence>
<dbReference type="InterPro" id="IPR002481">
    <property type="entry name" value="FUR"/>
</dbReference>
<comment type="cofactor">
    <cofactor evidence="8">
        <name>Mn(2+)</name>
        <dbReference type="ChEBI" id="CHEBI:29035"/>
    </cofactor>
    <cofactor evidence="8">
        <name>Fe(2+)</name>
        <dbReference type="ChEBI" id="CHEBI:29033"/>
    </cofactor>
    <text evidence="8">Binds 1 Mn(2+) or Fe(2+) ion per subunit.</text>
</comment>
<evidence type="ECO:0000256" key="3">
    <source>
        <dbReference type="ARBA" id="ARBA00022833"/>
    </source>
</evidence>
<dbReference type="GO" id="GO:0008270">
    <property type="term" value="F:zinc ion binding"/>
    <property type="evidence" value="ECO:0007669"/>
    <property type="project" value="TreeGrafter"/>
</dbReference>
<keyword evidence="3 7" id="KW-0862">Zinc</keyword>
<dbReference type="InterPro" id="IPR036388">
    <property type="entry name" value="WH-like_DNA-bd_sf"/>
</dbReference>
<dbReference type="GeneID" id="32537201"/>
<protein>
    <submittedName>
        <fullName evidence="9">Cation uptake regulator</fullName>
    </submittedName>
    <submittedName>
        <fullName evidence="10">Fur family transcriptional regulator</fullName>
    </submittedName>
</protein>
<dbReference type="GO" id="GO:0000976">
    <property type="term" value="F:transcription cis-regulatory region binding"/>
    <property type="evidence" value="ECO:0007669"/>
    <property type="project" value="TreeGrafter"/>
</dbReference>
<dbReference type="GO" id="GO:0005829">
    <property type="term" value="C:cytosol"/>
    <property type="evidence" value="ECO:0007669"/>
    <property type="project" value="TreeGrafter"/>
</dbReference>
<evidence type="ECO:0000313" key="12">
    <source>
        <dbReference type="Proteomes" id="UP001229773"/>
    </source>
</evidence>
<feature type="binding site" evidence="7">
    <location>
        <position position="121"/>
    </location>
    <ligand>
        <name>Zn(2+)</name>
        <dbReference type="ChEBI" id="CHEBI:29105"/>
    </ligand>
</feature>
<dbReference type="Pfam" id="PF01475">
    <property type="entry name" value="FUR"/>
    <property type="match status" value="1"/>
</dbReference>
<dbReference type="GO" id="GO:0003700">
    <property type="term" value="F:DNA-binding transcription factor activity"/>
    <property type="evidence" value="ECO:0007669"/>
    <property type="project" value="InterPro"/>
</dbReference>
<name>A0A2N9Y5M6_9NEIS</name>
<keyword evidence="4" id="KW-0805">Transcription regulation</keyword>